<accession>A0A0E9RDV6</accession>
<proteinExistence type="predicted"/>
<reference evidence="1" key="2">
    <citation type="journal article" date="2015" name="Fish Shellfish Immunol.">
        <title>Early steps in the European eel (Anguilla anguilla)-Vibrio vulnificus interaction in the gills: Role of the RtxA13 toxin.</title>
        <authorList>
            <person name="Callol A."/>
            <person name="Pajuelo D."/>
            <person name="Ebbesson L."/>
            <person name="Teles M."/>
            <person name="MacKenzie S."/>
            <person name="Amaro C."/>
        </authorList>
    </citation>
    <scope>NUCLEOTIDE SEQUENCE</scope>
</reference>
<dbReference type="EMBL" id="GBXM01081590">
    <property type="protein sequence ID" value="JAH26987.1"/>
    <property type="molecule type" value="Transcribed_RNA"/>
</dbReference>
<organism evidence="1">
    <name type="scientific">Anguilla anguilla</name>
    <name type="common">European freshwater eel</name>
    <name type="synonym">Muraena anguilla</name>
    <dbReference type="NCBI Taxonomy" id="7936"/>
    <lineage>
        <taxon>Eukaryota</taxon>
        <taxon>Metazoa</taxon>
        <taxon>Chordata</taxon>
        <taxon>Craniata</taxon>
        <taxon>Vertebrata</taxon>
        <taxon>Euteleostomi</taxon>
        <taxon>Actinopterygii</taxon>
        <taxon>Neopterygii</taxon>
        <taxon>Teleostei</taxon>
        <taxon>Anguilliformes</taxon>
        <taxon>Anguillidae</taxon>
        <taxon>Anguilla</taxon>
    </lineage>
</organism>
<protein>
    <submittedName>
        <fullName evidence="1">Uncharacterized protein</fullName>
    </submittedName>
</protein>
<name>A0A0E9RDV6_ANGAN</name>
<evidence type="ECO:0000313" key="1">
    <source>
        <dbReference type="EMBL" id="JAH26987.1"/>
    </source>
</evidence>
<dbReference type="AlphaFoldDB" id="A0A0E9RDV6"/>
<reference evidence="1" key="1">
    <citation type="submission" date="2014-11" db="EMBL/GenBank/DDBJ databases">
        <authorList>
            <person name="Amaro Gonzalez C."/>
        </authorList>
    </citation>
    <scope>NUCLEOTIDE SEQUENCE</scope>
</reference>
<sequence length="35" mass="4375">MTVVRDCKHFHFLFNNIFFFKLWTLPHLTTIRTLH</sequence>